<reference evidence="1 2" key="1">
    <citation type="submission" date="2015-12" db="EMBL/GenBank/DDBJ databases">
        <title>Draft genome sequence of Moniliophthora roreri, the causal agent of frosty pod rot of cacao.</title>
        <authorList>
            <person name="Aime M.C."/>
            <person name="Diaz-Valderrama J.R."/>
            <person name="Kijpornyongpan T."/>
            <person name="Phillips-Mora W."/>
        </authorList>
    </citation>
    <scope>NUCLEOTIDE SEQUENCE [LARGE SCALE GENOMIC DNA]</scope>
    <source>
        <strain evidence="1 2">MCA 2952</strain>
    </source>
</reference>
<accession>A0A0W0FF46</accession>
<sequence length="273" mass="29622">MPAHRGRQKIVIRDHRAKIYQTNNNGDRNKSSNASVFVTQNSLALMARMDYSEAFGKHFPPRSSQTDVVYGTDDNGDKNVAVNGCVLSGDPAPECDGIKWDALPVGYQRVLESIASTRTEFHTRQTGRRNQVLNACHDQFMPNWANTHKEDWYFSTKSHGQGNTIWHNCNWSGPGLTPAPASGQTSDHTGTVLSWENGGGTTYVGGHQATAHAGASQQAYYGGGYSYSYTTPAYPQMSAGPPISSPYLGGYPGGNPGGYPPWYVGGSYGNGYR</sequence>
<comment type="caution">
    <text evidence="1">The sequence shown here is derived from an EMBL/GenBank/DDBJ whole genome shotgun (WGS) entry which is preliminary data.</text>
</comment>
<evidence type="ECO:0000313" key="1">
    <source>
        <dbReference type="EMBL" id="KTB34975.1"/>
    </source>
</evidence>
<name>A0A0W0FF46_MONRR</name>
<evidence type="ECO:0000313" key="2">
    <source>
        <dbReference type="Proteomes" id="UP000054988"/>
    </source>
</evidence>
<protein>
    <submittedName>
        <fullName evidence="1">Uncharacterized protein</fullName>
    </submittedName>
</protein>
<dbReference type="AlphaFoldDB" id="A0A0W0FF46"/>
<organism evidence="1 2">
    <name type="scientific">Moniliophthora roreri</name>
    <name type="common">Frosty pod rot fungus</name>
    <name type="synonym">Monilia roreri</name>
    <dbReference type="NCBI Taxonomy" id="221103"/>
    <lineage>
        <taxon>Eukaryota</taxon>
        <taxon>Fungi</taxon>
        <taxon>Dikarya</taxon>
        <taxon>Basidiomycota</taxon>
        <taxon>Agaricomycotina</taxon>
        <taxon>Agaricomycetes</taxon>
        <taxon>Agaricomycetidae</taxon>
        <taxon>Agaricales</taxon>
        <taxon>Marasmiineae</taxon>
        <taxon>Marasmiaceae</taxon>
        <taxon>Moniliophthora</taxon>
    </lineage>
</organism>
<gene>
    <name evidence="1" type="ORF">WG66_12415</name>
</gene>
<dbReference type="Proteomes" id="UP000054988">
    <property type="component" value="Unassembled WGS sequence"/>
</dbReference>
<dbReference type="EMBL" id="LATX01002020">
    <property type="protein sequence ID" value="KTB34975.1"/>
    <property type="molecule type" value="Genomic_DNA"/>
</dbReference>
<proteinExistence type="predicted"/>